<feature type="non-terminal residue" evidence="1">
    <location>
        <position position="1"/>
    </location>
</feature>
<dbReference type="Proteomes" id="UP000541444">
    <property type="component" value="Unassembled WGS sequence"/>
</dbReference>
<organism evidence="1 2">
    <name type="scientific">Kingdonia uniflora</name>
    <dbReference type="NCBI Taxonomy" id="39325"/>
    <lineage>
        <taxon>Eukaryota</taxon>
        <taxon>Viridiplantae</taxon>
        <taxon>Streptophyta</taxon>
        <taxon>Embryophyta</taxon>
        <taxon>Tracheophyta</taxon>
        <taxon>Spermatophyta</taxon>
        <taxon>Magnoliopsida</taxon>
        <taxon>Ranunculales</taxon>
        <taxon>Circaeasteraceae</taxon>
        <taxon>Kingdonia</taxon>
    </lineage>
</organism>
<name>A0A7J7NBI1_9MAGN</name>
<dbReference type="SUPFAM" id="SSF52833">
    <property type="entry name" value="Thioredoxin-like"/>
    <property type="match status" value="1"/>
</dbReference>
<comment type="caution">
    <text evidence="1">The sequence shown here is derived from an EMBL/GenBank/DDBJ whole genome shotgun (WGS) entry which is preliminary data.</text>
</comment>
<evidence type="ECO:0000313" key="1">
    <source>
        <dbReference type="EMBL" id="KAF6164515.1"/>
    </source>
</evidence>
<accession>A0A7J7NBI1</accession>
<dbReference type="OrthoDB" id="20229at2759"/>
<reference evidence="1 2" key="1">
    <citation type="journal article" date="2020" name="IScience">
        <title>Genome Sequencing of the Endangered Kingdonia uniflora (Circaeasteraceae, Ranunculales) Reveals Potential Mechanisms of Evolutionary Specialization.</title>
        <authorList>
            <person name="Sun Y."/>
            <person name="Deng T."/>
            <person name="Zhang A."/>
            <person name="Moore M.J."/>
            <person name="Landis J.B."/>
            <person name="Lin N."/>
            <person name="Zhang H."/>
            <person name="Zhang X."/>
            <person name="Huang J."/>
            <person name="Zhang X."/>
            <person name="Sun H."/>
            <person name="Wang H."/>
        </authorList>
    </citation>
    <scope>NUCLEOTIDE SEQUENCE [LARGE SCALE GENOMIC DNA]</scope>
    <source>
        <strain evidence="1">TB1705</strain>
        <tissue evidence="1">Leaf</tissue>
    </source>
</reference>
<gene>
    <name evidence="1" type="ORF">GIB67_025341</name>
</gene>
<protein>
    <submittedName>
        <fullName evidence="1">Uncharacterized protein</fullName>
    </submittedName>
</protein>
<dbReference type="AlphaFoldDB" id="A0A7J7NBI1"/>
<evidence type="ECO:0000313" key="2">
    <source>
        <dbReference type="Proteomes" id="UP000541444"/>
    </source>
</evidence>
<dbReference type="Gene3D" id="3.40.30.10">
    <property type="entry name" value="Glutaredoxin"/>
    <property type="match status" value="1"/>
</dbReference>
<sequence>EIQTLLAFLVLIVIKIVREESWEAFVGDAIFLAKVWILLKLSFIRFPCCSYFSCGLSFDALLLGRVLRKLKQVNTVAVGSFIKRRKYIKILAVEDIDLKVEFRASSSTCTRASRFFPDLSVTYSNKNISFGIVDFSLFPNAADMFGISLGVGMSHLPTYILYENGVEATRFPEADFEAKGSRRPVTKRFLCQHFELDQHLIKYVHFR</sequence>
<proteinExistence type="predicted"/>
<keyword evidence="2" id="KW-1185">Reference proteome</keyword>
<dbReference type="InterPro" id="IPR036249">
    <property type="entry name" value="Thioredoxin-like_sf"/>
</dbReference>
<dbReference type="EMBL" id="JACGCM010000926">
    <property type="protein sequence ID" value="KAF6164515.1"/>
    <property type="molecule type" value="Genomic_DNA"/>
</dbReference>